<protein>
    <submittedName>
        <fullName evidence="5">EAL domain-containing protein</fullName>
    </submittedName>
</protein>
<dbReference type="CDD" id="cd01949">
    <property type="entry name" value="GGDEF"/>
    <property type="match status" value="1"/>
</dbReference>
<reference evidence="6" key="1">
    <citation type="submission" date="2020-12" db="EMBL/GenBank/DDBJ databases">
        <title>Hymenobacter sp.</title>
        <authorList>
            <person name="Kim M.K."/>
        </authorList>
    </citation>
    <scope>NUCLEOTIDE SEQUENCE [LARGE SCALE GENOMIC DNA]</scope>
    <source>
        <strain evidence="6">BT325</strain>
    </source>
</reference>
<dbReference type="InterPro" id="IPR000014">
    <property type="entry name" value="PAS"/>
</dbReference>
<dbReference type="SUPFAM" id="SSF55073">
    <property type="entry name" value="Nucleotide cyclase"/>
    <property type="match status" value="1"/>
</dbReference>
<dbReference type="NCBIfam" id="TIGR00254">
    <property type="entry name" value="GGDEF"/>
    <property type="match status" value="1"/>
</dbReference>
<dbReference type="Proteomes" id="UP000620670">
    <property type="component" value="Unassembled WGS sequence"/>
</dbReference>
<dbReference type="SUPFAM" id="SSF141868">
    <property type="entry name" value="EAL domain-like"/>
    <property type="match status" value="1"/>
</dbReference>
<dbReference type="SMART" id="SM00091">
    <property type="entry name" value="PAS"/>
    <property type="match status" value="3"/>
</dbReference>
<feature type="domain" description="EAL" evidence="3">
    <location>
        <begin position="564"/>
        <end position="819"/>
    </location>
</feature>
<dbReference type="PANTHER" id="PTHR44757">
    <property type="entry name" value="DIGUANYLATE CYCLASE DGCP"/>
    <property type="match status" value="1"/>
</dbReference>
<dbReference type="NCBIfam" id="TIGR00229">
    <property type="entry name" value="sensory_box"/>
    <property type="match status" value="2"/>
</dbReference>
<gene>
    <name evidence="5" type="ORF">JAO75_01355</name>
</gene>
<dbReference type="InterPro" id="IPR000700">
    <property type="entry name" value="PAS-assoc_C"/>
</dbReference>
<dbReference type="Pfam" id="PF00563">
    <property type="entry name" value="EAL"/>
    <property type="match status" value="1"/>
</dbReference>
<dbReference type="Pfam" id="PF00990">
    <property type="entry name" value="GGDEF"/>
    <property type="match status" value="1"/>
</dbReference>
<organism evidence="5 6">
    <name type="scientific">Microvirga splendida</name>
    <dbReference type="NCBI Taxonomy" id="2795727"/>
    <lineage>
        <taxon>Bacteria</taxon>
        <taxon>Pseudomonadati</taxon>
        <taxon>Pseudomonadota</taxon>
        <taxon>Alphaproteobacteria</taxon>
        <taxon>Hyphomicrobiales</taxon>
        <taxon>Methylobacteriaceae</taxon>
        <taxon>Microvirga</taxon>
    </lineage>
</organism>
<dbReference type="InterPro" id="IPR001633">
    <property type="entry name" value="EAL_dom"/>
</dbReference>
<dbReference type="PROSITE" id="PS50883">
    <property type="entry name" value="EAL"/>
    <property type="match status" value="1"/>
</dbReference>
<dbReference type="EMBL" id="JAELXT010000001">
    <property type="protein sequence ID" value="MBJ6124042.1"/>
    <property type="molecule type" value="Genomic_DNA"/>
</dbReference>
<dbReference type="RefSeq" id="WP_199046017.1">
    <property type="nucleotide sequence ID" value="NZ_JAELXT010000001.1"/>
</dbReference>
<dbReference type="Gene3D" id="3.30.450.20">
    <property type="entry name" value="PAS domain"/>
    <property type="match status" value="3"/>
</dbReference>
<dbReference type="CDD" id="cd00130">
    <property type="entry name" value="PAS"/>
    <property type="match status" value="3"/>
</dbReference>
<dbReference type="SMART" id="SM00267">
    <property type="entry name" value="GGDEF"/>
    <property type="match status" value="1"/>
</dbReference>
<sequence length="827" mass="92466">MKRRSASEPNSPSVGARQPAGRDRDWKAIAEIIPQMVWLAQPDGGNDYYSGRWYEFTGVPVGVAHEDGWREVAHPDDRSRVEARWEHSVTTGEKFETEYRIRHRSGEYRWILSQAAPSYDDHGRIERWFGTSTDIHAAKMTEAALARSEEQYRALLEVSAGVVWLATPDGMITEARGWKDFTGQDEDKAVGLGTLNVVHLDDRERTRQAWLAAVASAVPYQHECRVWHASGEYRWTLNSAVPIKNPDGSIREWIGTLSDIHERKQAEEQLRASEERLRLALQVGRMSAWELDLETGEISSAKNLPDLLGHSPRSLSGFLERVHPDDLHKREAFFREIAAQGASSIELRYLLPSNQVQWVGIRAEKRGPSQIVGVTFDISERKAAEEEIWRAANHDPLTGLPNRALFQQRLEQALAEAKRSETSVSFLMLDLDEFKVINDLLGHDAGDAVLREVASRLEGITRQCDTVARFGGDEFGIILVEPMRLEHSIRYAERVIKRLRQPFSYTGRKLIIKGSIGVTAFPDHHADPMALMKAADIALYRAKAQGRNRVVVYTSEMGQDIEDQAALRQQVRKALLREQFLPHYQPKIDLASGRIVGFEALARWENPSRGILTPAAFSAAFADPELGVALGKQIISRAAQDMRQWLDNGIDFGRVAVNLSSAEFNRPHLAEEVLSLLDAAKVPPERLEVEITETVLLGRSAEYAGTILRTLCERGVRIALDDFGTGYASLTHLKQFPVDHVKIDRSFVRDLEEDADDAAIVAAVISLGHSLNLAITAEGVETPGQALRLRALGCHHAQGFLYSQAVTASEVPEFIASWSNWETKSSG</sequence>
<dbReference type="InterPro" id="IPR043128">
    <property type="entry name" value="Rev_trsase/Diguanyl_cyclase"/>
</dbReference>
<dbReference type="CDD" id="cd01948">
    <property type="entry name" value="EAL"/>
    <property type="match status" value="1"/>
</dbReference>
<comment type="caution">
    <text evidence="5">The sequence shown here is derived from an EMBL/GenBank/DDBJ whole genome shotgun (WGS) entry which is preliminary data.</text>
</comment>
<dbReference type="InterPro" id="IPR029787">
    <property type="entry name" value="Nucleotide_cyclase"/>
</dbReference>
<dbReference type="PROSITE" id="PS50113">
    <property type="entry name" value="PAC"/>
    <property type="match status" value="2"/>
</dbReference>
<evidence type="ECO:0000313" key="6">
    <source>
        <dbReference type="Proteomes" id="UP000620670"/>
    </source>
</evidence>
<dbReference type="InterPro" id="IPR001610">
    <property type="entry name" value="PAC"/>
</dbReference>
<evidence type="ECO:0000313" key="5">
    <source>
        <dbReference type="EMBL" id="MBJ6124042.1"/>
    </source>
</evidence>
<feature type="domain" description="PAC" evidence="2">
    <location>
        <begin position="95"/>
        <end position="147"/>
    </location>
</feature>
<dbReference type="SMART" id="SM00086">
    <property type="entry name" value="PAC"/>
    <property type="match status" value="3"/>
</dbReference>
<evidence type="ECO:0000259" key="2">
    <source>
        <dbReference type="PROSITE" id="PS50113"/>
    </source>
</evidence>
<dbReference type="Gene3D" id="3.30.70.270">
    <property type="match status" value="1"/>
</dbReference>
<dbReference type="InterPro" id="IPR013655">
    <property type="entry name" value="PAS_fold_3"/>
</dbReference>
<feature type="region of interest" description="Disordered" evidence="1">
    <location>
        <begin position="1"/>
        <end position="22"/>
    </location>
</feature>
<evidence type="ECO:0000256" key="1">
    <source>
        <dbReference type="SAM" id="MobiDB-lite"/>
    </source>
</evidence>
<dbReference type="Gene3D" id="3.20.20.450">
    <property type="entry name" value="EAL domain"/>
    <property type="match status" value="1"/>
</dbReference>
<dbReference type="InterPro" id="IPR035919">
    <property type="entry name" value="EAL_sf"/>
</dbReference>
<dbReference type="InterPro" id="IPR000160">
    <property type="entry name" value="GGDEF_dom"/>
</dbReference>
<dbReference type="InterPro" id="IPR052155">
    <property type="entry name" value="Biofilm_reg_signaling"/>
</dbReference>
<dbReference type="PANTHER" id="PTHR44757:SF2">
    <property type="entry name" value="BIOFILM ARCHITECTURE MAINTENANCE PROTEIN MBAA"/>
    <property type="match status" value="1"/>
</dbReference>
<proteinExistence type="predicted"/>
<dbReference type="Pfam" id="PF08447">
    <property type="entry name" value="PAS_3"/>
    <property type="match status" value="2"/>
</dbReference>
<dbReference type="PROSITE" id="PS50887">
    <property type="entry name" value="GGDEF"/>
    <property type="match status" value="1"/>
</dbReference>
<feature type="domain" description="PAC" evidence="2">
    <location>
        <begin position="220"/>
        <end position="272"/>
    </location>
</feature>
<accession>A0ABS0XVI2</accession>
<dbReference type="SMART" id="SM00052">
    <property type="entry name" value="EAL"/>
    <property type="match status" value="1"/>
</dbReference>
<dbReference type="InterPro" id="IPR035965">
    <property type="entry name" value="PAS-like_dom_sf"/>
</dbReference>
<evidence type="ECO:0000259" key="4">
    <source>
        <dbReference type="PROSITE" id="PS50887"/>
    </source>
</evidence>
<feature type="domain" description="GGDEF" evidence="4">
    <location>
        <begin position="422"/>
        <end position="555"/>
    </location>
</feature>
<dbReference type="SUPFAM" id="SSF55785">
    <property type="entry name" value="PYP-like sensor domain (PAS domain)"/>
    <property type="match status" value="3"/>
</dbReference>
<name>A0ABS0XVI2_9HYPH</name>
<evidence type="ECO:0000259" key="3">
    <source>
        <dbReference type="PROSITE" id="PS50883"/>
    </source>
</evidence>
<keyword evidence="6" id="KW-1185">Reference proteome</keyword>